<evidence type="ECO:0000259" key="1">
    <source>
        <dbReference type="Pfam" id="PF12937"/>
    </source>
</evidence>
<protein>
    <recommendedName>
        <fullName evidence="1">F-box domain-containing protein</fullName>
    </recommendedName>
</protein>
<dbReference type="AlphaFoldDB" id="A0A5C3N5I8"/>
<dbReference type="Proteomes" id="UP000305948">
    <property type="component" value="Unassembled WGS sequence"/>
</dbReference>
<sequence>MPIDFSLLPYDILVLICASVTHRQTLVSCSLVCRSFREAAQPTLYRDIVFTDAGSPSCVFRILEDQPHLRSYVRSATHITTCLATEKDTLWDEKKDRKPKWPNPLSRLSNLESYTLLPAPPSPLVDAKNFDFLLCLSCVLSRFEKLRRVHFAVNMDRMAMSLISGLLLHGQLSGLTFGRTELGALSQLTREPEMIQSFSSIRELHIMVSRWSIVLSGKYMACLRILY</sequence>
<dbReference type="EMBL" id="ML213508">
    <property type="protein sequence ID" value="TFK52924.1"/>
    <property type="molecule type" value="Genomic_DNA"/>
</dbReference>
<dbReference type="SUPFAM" id="SSF81383">
    <property type="entry name" value="F-box domain"/>
    <property type="match status" value="1"/>
</dbReference>
<dbReference type="InterPro" id="IPR001810">
    <property type="entry name" value="F-box_dom"/>
</dbReference>
<feature type="domain" description="F-box" evidence="1">
    <location>
        <begin position="6"/>
        <end position="50"/>
    </location>
</feature>
<dbReference type="Gene3D" id="1.20.1280.50">
    <property type="match status" value="1"/>
</dbReference>
<evidence type="ECO:0000313" key="3">
    <source>
        <dbReference type="Proteomes" id="UP000305948"/>
    </source>
</evidence>
<proteinExistence type="predicted"/>
<dbReference type="Pfam" id="PF12937">
    <property type="entry name" value="F-box-like"/>
    <property type="match status" value="1"/>
</dbReference>
<dbReference type="OrthoDB" id="2745898at2759"/>
<evidence type="ECO:0000313" key="2">
    <source>
        <dbReference type="EMBL" id="TFK52924.1"/>
    </source>
</evidence>
<name>A0A5C3N5I8_9AGAM</name>
<keyword evidence="3" id="KW-1185">Reference proteome</keyword>
<dbReference type="InterPro" id="IPR036047">
    <property type="entry name" value="F-box-like_dom_sf"/>
</dbReference>
<gene>
    <name evidence="2" type="ORF">OE88DRAFT_1316294</name>
</gene>
<organism evidence="2 3">
    <name type="scientific">Heliocybe sulcata</name>
    <dbReference type="NCBI Taxonomy" id="5364"/>
    <lineage>
        <taxon>Eukaryota</taxon>
        <taxon>Fungi</taxon>
        <taxon>Dikarya</taxon>
        <taxon>Basidiomycota</taxon>
        <taxon>Agaricomycotina</taxon>
        <taxon>Agaricomycetes</taxon>
        <taxon>Gloeophyllales</taxon>
        <taxon>Gloeophyllaceae</taxon>
        <taxon>Heliocybe</taxon>
    </lineage>
</organism>
<reference evidence="2 3" key="1">
    <citation type="journal article" date="2019" name="Nat. Ecol. Evol.">
        <title>Megaphylogeny resolves global patterns of mushroom evolution.</title>
        <authorList>
            <person name="Varga T."/>
            <person name="Krizsan K."/>
            <person name="Foldi C."/>
            <person name="Dima B."/>
            <person name="Sanchez-Garcia M."/>
            <person name="Sanchez-Ramirez S."/>
            <person name="Szollosi G.J."/>
            <person name="Szarkandi J.G."/>
            <person name="Papp V."/>
            <person name="Albert L."/>
            <person name="Andreopoulos W."/>
            <person name="Angelini C."/>
            <person name="Antonin V."/>
            <person name="Barry K.W."/>
            <person name="Bougher N.L."/>
            <person name="Buchanan P."/>
            <person name="Buyck B."/>
            <person name="Bense V."/>
            <person name="Catcheside P."/>
            <person name="Chovatia M."/>
            <person name="Cooper J."/>
            <person name="Damon W."/>
            <person name="Desjardin D."/>
            <person name="Finy P."/>
            <person name="Geml J."/>
            <person name="Haridas S."/>
            <person name="Hughes K."/>
            <person name="Justo A."/>
            <person name="Karasinski D."/>
            <person name="Kautmanova I."/>
            <person name="Kiss B."/>
            <person name="Kocsube S."/>
            <person name="Kotiranta H."/>
            <person name="LaButti K.M."/>
            <person name="Lechner B.E."/>
            <person name="Liimatainen K."/>
            <person name="Lipzen A."/>
            <person name="Lukacs Z."/>
            <person name="Mihaltcheva S."/>
            <person name="Morgado L.N."/>
            <person name="Niskanen T."/>
            <person name="Noordeloos M.E."/>
            <person name="Ohm R.A."/>
            <person name="Ortiz-Santana B."/>
            <person name="Ovrebo C."/>
            <person name="Racz N."/>
            <person name="Riley R."/>
            <person name="Savchenko A."/>
            <person name="Shiryaev A."/>
            <person name="Soop K."/>
            <person name="Spirin V."/>
            <person name="Szebenyi C."/>
            <person name="Tomsovsky M."/>
            <person name="Tulloss R.E."/>
            <person name="Uehling J."/>
            <person name="Grigoriev I.V."/>
            <person name="Vagvolgyi C."/>
            <person name="Papp T."/>
            <person name="Martin F.M."/>
            <person name="Miettinen O."/>
            <person name="Hibbett D.S."/>
            <person name="Nagy L.G."/>
        </authorList>
    </citation>
    <scope>NUCLEOTIDE SEQUENCE [LARGE SCALE GENOMIC DNA]</scope>
    <source>
        <strain evidence="2 3">OMC1185</strain>
    </source>
</reference>
<dbReference type="CDD" id="cd09917">
    <property type="entry name" value="F-box_SF"/>
    <property type="match status" value="1"/>
</dbReference>
<accession>A0A5C3N5I8</accession>